<keyword evidence="2" id="KW-1185">Reference proteome</keyword>
<accession>A0ABR4J1U5</accession>
<reference evidence="1 2" key="1">
    <citation type="submission" date="2024-07" db="EMBL/GenBank/DDBJ databases">
        <title>Section-level genome sequencing and comparative genomics of Aspergillus sections Usti and Cavernicolus.</title>
        <authorList>
            <consortium name="Lawrence Berkeley National Laboratory"/>
            <person name="Nybo J.L."/>
            <person name="Vesth T.C."/>
            <person name="Theobald S."/>
            <person name="Frisvad J.C."/>
            <person name="Larsen T.O."/>
            <person name="Kjaerboelling I."/>
            <person name="Rothschild-Mancinelli K."/>
            <person name="Lyhne E.K."/>
            <person name="Kogle M.E."/>
            <person name="Barry K."/>
            <person name="Clum A."/>
            <person name="Na H."/>
            <person name="Ledsgaard L."/>
            <person name="Lin J."/>
            <person name="Lipzen A."/>
            <person name="Kuo A."/>
            <person name="Riley R."/>
            <person name="Mondo S."/>
            <person name="Labutti K."/>
            <person name="Haridas S."/>
            <person name="Pangalinan J."/>
            <person name="Salamov A.A."/>
            <person name="Simmons B.A."/>
            <person name="Magnuson J.K."/>
            <person name="Chen J."/>
            <person name="Drula E."/>
            <person name="Henrissat B."/>
            <person name="Wiebenga A."/>
            <person name="Lubbers R.J."/>
            <person name="Gomes A.C."/>
            <person name="Makela M.R."/>
            <person name="Stajich J."/>
            <person name="Grigoriev I.V."/>
            <person name="Mortensen U.H."/>
            <person name="De Vries R.P."/>
            <person name="Baker S.E."/>
            <person name="Andersen M.R."/>
        </authorList>
    </citation>
    <scope>NUCLEOTIDE SEQUENCE [LARGE SCALE GENOMIC DNA]</scope>
    <source>
        <strain evidence="1 2">CBS 123904</strain>
    </source>
</reference>
<evidence type="ECO:0008006" key="3">
    <source>
        <dbReference type="Google" id="ProtNLM"/>
    </source>
</evidence>
<sequence length="371" mass="44272">MPSAQPAARNSLSTLPNELLLMVVQHLVREDEDQAQNVRKYSQLDHTTRQTLYPLSLASRRFHLIFQPLLYQTIFIAKGVRHKKLFRTVRSSRPLGTHVKTLVVFERRDDPPDFPRPDRMMTGRYEEQRRYIMYPTRSEGNDPRELLHPDLQTYWNEVVRVHPQASSIYDRNRKGSRDAALEVHGILRYCPALRFFRHVIDTTYNWFILEPRSQEGQWRNTGMYFQDLLVYLIETLRFPPSRYFHALYVPLLSNLEKIDVGTTRLETWRSTLEYAAMQPRMKKLVITQPIKRFDLWNSRRERSYERKTVVPFPSPSFLAIFNTVRLIENTYYEELQGHTSAAMNQFMDDFHRRVEQHRRTLIELGCRVHDT</sequence>
<dbReference type="Proteomes" id="UP001610446">
    <property type="component" value="Unassembled WGS sequence"/>
</dbReference>
<organism evidence="1 2">
    <name type="scientific">Aspergillus pseudoustus</name>
    <dbReference type="NCBI Taxonomy" id="1810923"/>
    <lineage>
        <taxon>Eukaryota</taxon>
        <taxon>Fungi</taxon>
        <taxon>Dikarya</taxon>
        <taxon>Ascomycota</taxon>
        <taxon>Pezizomycotina</taxon>
        <taxon>Eurotiomycetes</taxon>
        <taxon>Eurotiomycetidae</taxon>
        <taxon>Eurotiales</taxon>
        <taxon>Aspergillaceae</taxon>
        <taxon>Aspergillus</taxon>
        <taxon>Aspergillus subgen. Nidulantes</taxon>
    </lineage>
</organism>
<comment type="caution">
    <text evidence="1">The sequence shown here is derived from an EMBL/GenBank/DDBJ whole genome shotgun (WGS) entry which is preliminary data.</text>
</comment>
<evidence type="ECO:0000313" key="2">
    <source>
        <dbReference type="Proteomes" id="UP001610446"/>
    </source>
</evidence>
<name>A0ABR4J1U5_9EURO</name>
<proteinExistence type="predicted"/>
<dbReference type="EMBL" id="JBFXLU010000234">
    <property type="protein sequence ID" value="KAL2833944.1"/>
    <property type="molecule type" value="Genomic_DNA"/>
</dbReference>
<protein>
    <recommendedName>
        <fullName evidence="3">F-box domain-containing protein</fullName>
    </recommendedName>
</protein>
<evidence type="ECO:0000313" key="1">
    <source>
        <dbReference type="EMBL" id="KAL2833944.1"/>
    </source>
</evidence>
<gene>
    <name evidence="1" type="ORF">BJY01DRAFT_253308</name>
</gene>